<organism evidence="2 3">
    <name type="scientific">Crepidotus variabilis</name>
    <dbReference type="NCBI Taxonomy" id="179855"/>
    <lineage>
        <taxon>Eukaryota</taxon>
        <taxon>Fungi</taxon>
        <taxon>Dikarya</taxon>
        <taxon>Basidiomycota</taxon>
        <taxon>Agaricomycotina</taxon>
        <taxon>Agaricomycetes</taxon>
        <taxon>Agaricomycetidae</taxon>
        <taxon>Agaricales</taxon>
        <taxon>Agaricineae</taxon>
        <taxon>Crepidotaceae</taxon>
        <taxon>Crepidotus</taxon>
    </lineage>
</organism>
<reference evidence="2" key="1">
    <citation type="submission" date="2020-11" db="EMBL/GenBank/DDBJ databases">
        <authorList>
            <consortium name="DOE Joint Genome Institute"/>
            <person name="Ahrendt S."/>
            <person name="Riley R."/>
            <person name="Andreopoulos W."/>
            <person name="Labutti K."/>
            <person name="Pangilinan J."/>
            <person name="Ruiz-Duenas F.J."/>
            <person name="Barrasa J.M."/>
            <person name="Sanchez-Garcia M."/>
            <person name="Camarero S."/>
            <person name="Miyauchi S."/>
            <person name="Serrano A."/>
            <person name="Linde D."/>
            <person name="Babiker R."/>
            <person name="Drula E."/>
            <person name="Ayuso-Fernandez I."/>
            <person name="Pacheco R."/>
            <person name="Padilla G."/>
            <person name="Ferreira P."/>
            <person name="Barriuso J."/>
            <person name="Kellner H."/>
            <person name="Castanera R."/>
            <person name="Alfaro M."/>
            <person name="Ramirez L."/>
            <person name="Pisabarro A.G."/>
            <person name="Kuo A."/>
            <person name="Tritt A."/>
            <person name="Lipzen A."/>
            <person name="He G."/>
            <person name="Yan M."/>
            <person name="Ng V."/>
            <person name="Cullen D."/>
            <person name="Martin F."/>
            <person name="Rosso M.-N."/>
            <person name="Henrissat B."/>
            <person name="Hibbett D."/>
            <person name="Martinez A.T."/>
            <person name="Grigoriev I.V."/>
        </authorList>
    </citation>
    <scope>NUCLEOTIDE SEQUENCE</scope>
    <source>
        <strain evidence="2">CBS 506.95</strain>
    </source>
</reference>
<protein>
    <submittedName>
        <fullName evidence="2">Uncharacterized protein</fullName>
    </submittedName>
</protein>
<proteinExistence type="predicted"/>
<evidence type="ECO:0000256" key="1">
    <source>
        <dbReference type="SAM" id="Phobius"/>
    </source>
</evidence>
<gene>
    <name evidence="2" type="ORF">CPB83DRAFT_842085</name>
</gene>
<keyword evidence="1" id="KW-0812">Transmembrane</keyword>
<accession>A0A9P6EUK1</accession>
<evidence type="ECO:0000313" key="3">
    <source>
        <dbReference type="Proteomes" id="UP000807306"/>
    </source>
</evidence>
<keyword evidence="3" id="KW-1185">Reference proteome</keyword>
<evidence type="ECO:0000313" key="2">
    <source>
        <dbReference type="EMBL" id="KAF9535641.1"/>
    </source>
</evidence>
<sequence length="80" mass="9131">MMLKTTIWKPCLEEAEATMTMTTILQLLLVVEMAIILLLVTMLFSKSEMKTMMKMMQRSGKLLIVYLEKIIETTATSVKA</sequence>
<comment type="caution">
    <text evidence="2">The sequence shown here is derived from an EMBL/GenBank/DDBJ whole genome shotgun (WGS) entry which is preliminary data.</text>
</comment>
<dbReference type="EMBL" id="MU157824">
    <property type="protein sequence ID" value="KAF9535641.1"/>
    <property type="molecule type" value="Genomic_DNA"/>
</dbReference>
<dbReference type="Proteomes" id="UP000807306">
    <property type="component" value="Unassembled WGS sequence"/>
</dbReference>
<keyword evidence="1" id="KW-1133">Transmembrane helix</keyword>
<name>A0A9P6EUK1_9AGAR</name>
<dbReference type="AlphaFoldDB" id="A0A9P6EUK1"/>
<feature type="transmembrane region" description="Helical" evidence="1">
    <location>
        <begin position="24"/>
        <end position="45"/>
    </location>
</feature>
<keyword evidence="1" id="KW-0472">Membrane</keyword>